<dbReference type="AlphaFoldDB" id="A0A150IP79"/>
<keyword evidence="1 4" id="KW-0489">Methyltransferase</keyword>
<dbReference type="Proteomes" id="UP000075578">
    <property type="component" value="Unassembled WGS sequence"/>
</dbReference>
<dbReference type="GO" id="GO:0032259">
    <property type="term" value="P:methylation"/>
    <property type="evidence" value="ECO:0007669"/>
    <property type="project" value="UniProtKB-KW"/>
</dbReference>
<accession>A0A150IP79</accession>
<evidence type="ECO:0000256" key="2">
    <source>
        <dbReference type="ARBA" id="ARBA00022679"/>
    </source>
</evidence>
<dbReference type="Pfam" id="PF01555">
    <property type="entry name" value="N6_N4_Mtase"/>
    <property type="match status" value="1"/>
</dbReference>
<sequence>MFRMLKTGGHCYLFLPADSSSECLYKGEKISKHHFNDMVIKMMEEEGFIFNKRIIWDKVNIGMGYNARDRHEQIIFFSKGKRRMPVDRSIADVLSHKRVSHQVRMHENEKPIELYEDIIKLCSNEGEVLLDLCAGSLPLLRACLKLKRFAICIELSKEILDKVFNSSRFQTEMKSLGVCIYEGV</sequence>
<keyword evidence="2" id="KW-0808">Transferase</keyword>
<gene>
    <name evidence="4" type="ORF">AMQ74_01744</name>
</gene>
<evidence type="ECO:0000259" key="3">
    <source>
        <dbReference type="Pfam" id="PF01555"/>
    </source>
</evidence>
<evidence type="ECO:0000256" key="1">
    <source>
        <dbReference type="ARBA" id="ARBA00022603"/>
    </source>
</evidence>
<evidence type="ECO:0000313" key="4">
    <source>
        <dbReference type="EMBL" id="KYC46849.1"/>
    </source>
</evidence>
<dbReference type="Gene3D" id="3.40.50.150">
    <property type="entry name" value="Vaccinia Virus protein VP39"/>
    <property type="match status" value="1"/>
</dbReference>
<dbReference type="InterPro" id="IPR002941">
    <property type="entry name" value="DNA_methylase_N4/N6"/>
</dbReference>
<name>A0A150IP79_9EURY</name>
<feature type="domain" description="DNA methylase N-4/N-6" evidence="3">
    <location>
        <begin position="2"/>
        <end position="161"/>
    </location>
</feature>
<dbReference type="EMBL" id="LNGD01000178">
    <property type="protein sequence ID" value="KYC46849.1"/>
    <property type="molecule type" value="Genomic_DNA"/>
</dbReference>
<proteinExistence type="predicted"/>
<protein>
    <submittedName>
        <fullName evidence="4">DNA methylase</fullName>
    </submittedName>
</protein>
<dbReference type="InterPro" id="IPR029063">
    <property type="entry name" value="SAM-dependent_MTases_sf"/>
</dbReference>
<comment type="caution">
    <text evidence="4">The sequence shown here is derived from an EMBL/GenBank/DDBJ whole genome shotgun (WGS) entry which is preliminary data.</text>
</comment>
<reference evidence="4 5" key="1">
    <citation type="journal article" date="2016" name="ISME J.">
        <title>Chasing the elusive Euryarchaeota class WSA2: genomes reveal a uniquely fastidious methyl-reducing methanogen.</title>
        <authorList>
            <person name="Nobu M.K."/>
            <person name="Narihiro T."/>
            <person name="Kuroda K."/>
            <person name="Mei R."/>
            <person name="Liu W.T."/>
        </authorList>
    </citation>
    <scope>NUCLEOTIDE SEQUENCE [LARGE SCALE GENOMIC DNA]</scope>
    <source>
        <strain evidence="4">U1lsi0528_Bin089</strain>
    </source>
</reference>
<dbReference type="GO" id="GO:0003677">
    <property type="term" value="F:DNA binding"/>
    <property type="evidence" value="ECO:0007669"/>
    <property type="project" value="InterPro"/>
</dbReference>
<dbReference type="GO" id="GO:0008170">
    <property type="term" value="F:N-methyltransferase activity"/>
    <property type="evidence" value="ECO:0007669"/>
    <property type="project" value="InterPro"/>
</dbReference>
<evidence type="ECO:0000313" key="5">
    <source>
        <dbReference type="Proteomes" id="UP000075578"/>
    </source>
</evidence>
<dbReference type="SUPFAM" id="SSF53335">
    <property type="entry name" value="S-adenosyl-L-methionine-dependent methyltransferases"/>
    <property type="match status" value="1"/>
</dbReference>
<organism evidence="4 5">
    <name type="scientific">Candidatus Methanofastidiosum methylothiophilum</name>
    <dbReference type="NCBI Taxonomy" id="1705564"/>
    <lineage>
        <taxon>Archaea</taxon>
        <taxon>Methanobacteriati</taxon>
        <taxon>Methanobacteriota</taxon>
        <taxon>Stenosarchaea group</taxon>
        <taxon>Candidatus Methanofastidiosia</taxon>
        <taxon>Candidatus Methanofastidiosales</taxon>
        <taxon>Candidatus Methanofastidiosaceae</taxon>
        <taxon>Candidatus Methanofastidiosum</taxon>
    </lineage>
</organism>